<evidence type="ECO:0000313" key="6">
    <source>
        <dbReference type="EMBL" id="KAH7445509.1"/>
    </source>
</evidence>
<dbReference type="Proteomes" id="UP000825935">
    <property type="component" value="Chromosome 1"/>
</dbReference>
<feature type="transmembrane region" description="Helical" evidence="4">
    <location>
        <begin position="561"/>
        <end position="580"/>
    </location>
</feature>
<dbReference type="GO" id="GO:0012505">
    <property type="term" value="C:endomembrane system"/>
    <property type="evidence" value="ECO:0007669"/>
    <property type="project" value="UniProtKB-SubCell"/>
</dbReference>
<dbReference type="InterPro" id="IPR023175">
    <property type="entry name" value="Vta1/CALS_N_sf"/>
</dbReference>
<dbReference type="EMBL" id="CM035406">
    <property type="protein sequence ID" value="KAH7445509.1"/>
    <property type="molecule type" value="Genomic_DNA"/>
</dbReference>
<protein>
    <recommendedName>
        <fullName evidence="5">1,3-beta-glucan synthase component FKS1-like domain-containing protein</fullName>
    </recommendedName>
</protein>
<gene>
    <name evidence="6" type="ORF">KP509_01G012300</name>
</gene>
<evidence type="ECO:0000313" key="7">
    <source>
        <dbReference type="Proteomes" id="UP000825935"/>
    </source>
</evidence>
<dbReference type="OrthoDB" id="1880850at2759"/>
<evidence type="ECO:0000259" key="5">
    <source>
        <dbReference type="SMART" id="SM01205"/>
    </source>
</evidence>
<dbReference type="PANTHER" id="PTHR12741">
    <property type="entry name" value="LYST-INTERACTING PROTEIN LIP5 DOPAMINE RESPONSIVE PROTEIN DRG-1"/>
    <property type="match status" value="1"/>
</dbReference>
<evidence type="ECO:0000256" key="4">
    <source>
        <dbReference type="SAM" id="Phobius"/>
    </source>
</evidence>
<feature type="transmembrane region" description="Helical" evidence="4">
    <location>
        <begin position="600"/>
        <end position="626"/>
    </location>
</feature>
<dbReference type="GO" id="GO:0046527">
    <property type="term" value="F:glucosyltransferase activity"/>
    <property type="evidence" value="ECO:0007669"/>
    <property type="project" value="TreeGrafter"/>
</dbReference>
<comment type="subcellular location">
    <subcellularLocation>
        <location evidence="1">Endomembrane system</location>
    </subcellularLocation>
</comment>
<keyword evidence="4" id="KW-1133">Transmembrane helix</keyword>
<keyword evidence="7" id="KW-1185">Reference proteome</keyword>
<feature type="transmembrane region" description="Helical" evidence="4">
    <location>
        <begin position="718"/>
        <end position="735"/>
    </location>
</feature>
<dbReference type="OMA" id="KAPYSNW"/>
<dbReference type="Pfam" id="PF04652">
    <property type="entry name" value="Vta1"/>
    <property type="match status" value="1"/>
</dbReference>
<keyword evidence="4" id="KW-0812">Transmembrane</keyword>
<dbReference type="InterPro" id="IPR026899">
    <property type="entry name" value="FKS1-like_dom1"/>
</dbReference>
<proteinExistence type="predicted"/>
<feature type="domain" description="1,3-beta-glucan synthase component FKS1-like" evidence="5">
    <location>
        <begin position="326"/>
        <end position="442"/>
    </location>
</feature>
<dbReference type="AlphaFoldDB" id="A0A8T2VM29"/>
<dbReference type="SMART" id="SM01205">
    <property type="entry name" value="FKS1_dom1"/>
    <property type="match status" value="1"/>
</dbReference>
<dbReference type="PANTHER" id="PTHR12741:SF106">
    <property type="entry name" value="CALLOSE SYNTHASE 5"/>
    <property type="match status" value="1"/>
</dbReference>
<evidence type="ECO:0000256" key="1">
    <source>
        <dbReference type="ARBA" id="ARBA00004308"/>
    </source>
</evidence>
<evidence type="ECO:0000256" key="3">
    <source>
        <dbReference type="SAM" id="MobiDB-lite"/>
    </source>
</evidence>
<evidence type="ECO:0000256" key="2">
    <source>
        <dbReference type="ARBA" id="ARBA00023136"/>
    </source>
</evidence>
<keyword evidence="2 4" id="KW-0472">Membrane</keyword>
<reference evidence="6" key="1">
    <citation type="submission" date="2021-08" db="EMBL/GenBank/DDBJ databases">
        <title>WGS assembly of Ceratopteris richardii.</title>
        <authorList>
            <person name="Marchant D.B."/>
            <person name="Chen G."/>
            <person name="Jenkins J."/>
            <person name="Shu S."/>
            <person name="Leebens-Mack J."/>
            <person name="Grimwood J."/>
            <person name="Schmutz J."/>
            <person name="Soltis P."/>
            <person name="Soltis D."/>
            <person name="Chen Z.-H."/>
        </authorList>
    </citation>
    <scope>NUCLEOTIDE SEQUENCE</scope>
    <source>
        <strain evidence="6">Whitten #5841</strain>
        <tissue evidence="6">Leaf</tissue>
    </source>
</reference>
<dbReference type="Pfam" id="PF14288">
    <property type="entry name" value="FKS1_dom1"/>
    <property type="match status" value="1"/>
</dbReference>
<accession>A0A8T2VM29</accession>
<dbReference type="Gene3D" id="1.25.40.270">
    <property type="entry name" value="Vacuolar protein sorting-associated protein vta1"/>
    <property type="match status" value="1"/>
</dbReference>
<name>A0A8T2VM29_CERRI</name>
<feature type="transmembrane region" description="Helical" evidence="4">
    <location>
        <begin position="520"/>
        <end position="541"/>
    </location>
</feature>
<dbReference type="InterPro" id="IPR039431">
    <property type="entry name" value="Vta1/CALS_N"/>
</dbReference>
<dbReference type="GO" id="GO:0005886">
    <property type="term" value="C:plasma membrane"/>
    <property type="evidence" value="ECO:0007669"/>
    <property type="project" value="TreeGrafter"/>
</dbReference>
<feature type="transmembrane region" description="Helical" evidence="4">
    <location>
        <begin position="665"/>
        <end position="686"/>
    </location>
</feature>
<sequence length="765" mass="87307">MSAPLGRSPSMDSSRGFDSGPSRPLTRTFTTGNLQDIMDPDVVPSTLSVIAPILRVANEIEDKAPRVAYLCRFFAFDKAHRLDPYSEGRKVRQFKTALLHKLEKDDPYTVKLRTASNDAREVEKLYQEVYKTYVDLVANSGNENIDRAQLARTYQTASVLFDVLGTVSQNDIDKDVMSKAEDFQSKGELYGAYNILPLDAGGIKQAIMLLPEVMSALAAIRNTRGLEFPRAVQKTPKSDVLEWLQIMFGFQKDNVANQREHLILLLANVHIRQSSKAVANSQDSKLSDKALEDIMDRLFKNYKNWCSFLGRGHNLELPTIQQEIQQRKLLYISLFLLIWGEAANLRFMPESLCYIFHHMASELHGMVDGNVSSVTGENVKPAYGGDENSFLQKVVTPIYEVIAAEVSCNNKGTARHSAWRNYDDLNEYFWSVDCFRLGWPMRMDADFFRVSEGSLMSRQGKPAAGGKRPWIGKTNFVEERSFWHVFRSFDRMWSFFILALQAMVIIAWNGKLKDTFDQQIFKRVLSVFITSAILRLIQAIVDIILSWKAWRCMRFTTMVRYVLKIVVAAGWVIILPVSYARTYSDIAFVSNFKNLLGENGGGSSLFVTALLVYLAPDVLAFIMFLLPPLRKHIERSNSSFIRLLLWWAQPPLFIGRGMHEDWYTLFKYTSFWVLLLACKLLFSYYVEIVPLVGPTKEILQAPTGNYQWHEFFPHAKNNIGVLIALWSPIVLVYFMDTQIWYSIMSTVFGGVNGVWSRLGEVRTGF</sequence>
<feature type="region of interest" description="Disordered" evidence="3">
    <location>
        <begin position="1"/>
        <end position="29"/>
    </location>
</feature>
<organism evidence="6 7">
    <name type="scientific">Ceratopteris richardii</name>
    <name type="common">Triangle waterfern</name>
    <dbReference type="NCBI Taxonomy" id="49495"/>
    <lineage>
        <taxon>Eukaryota</taxon>
        <taxon>Viridiplantae</taxon>
        <taxon>Streptophyta</taxon>
        <taxon>Embryophyta</taxon>
        <taxon>Tracheophyta</taxon>
        <taxon>Polypodiopsida</taxon>
        <taxon>Polypodiidae</taxon>
        <taxon>Polypodiales</taxon>
        <taxon>Pteridineae</taxon>
        <taxon>Pteridaceae</taxon>
        <taxon>Parkerioideae</taxon>
        <taxon>Ceratopteris</taxon>
    </lineage>
</organism>
<comment type="caution">
    <text evidence="6">The sequence shown here is derived from an EMBL/GenBank/DDBJ whole genome shotgun (WGS) entry which is preliminary data.</text>
</comment>
<feature type="transmembrane region" description="Helical" evidence="4">
    <location>
        <begin position="492"/>
        <end position="508"/>
    </location>
</feature>